<dbReference type="SUPFAM" id="SSF56281">
    <property type="entry name" value="Metallo-hydrolase/oxidoreductase"/>
    <property type="match status" value="1"/>
</dbReference>
<dbReference type="PANTHER" id="PTHR11935:SF94">
    <property type="entry name" value="TENZING NORGAY, ISOFORM C"/>
    <property type="match status" value="1"/>
</dbReference>
<name>A0A9P6DPQ8_9AGAM</name>
<dbReference type="EC" id="3.1.2.6" evidence="5"/>
<evidence type="ECO:0000256" key="2">
    <source>
        <dbReference type="ARBA" id="ARBA00001947"/>
    </source>
</evidence>
<feature type="domain" description="Metallo-beta-lactamase" evidence="10">
    <location>
        <begin position="11"/>
        <end position="162"/>
    </location>
</feature>
<dbReference type="InterPro" id="IPR035680">
    <property type="entry name" value="Clx_II_MBL"/>
</dbReference>
<comment type="similarity">
    <text evidence="4">Belongs to the metallo-beta-lactamase superfamily. Glyoxalase II family.</text>
</comment>
<dbReference type="AlphaFoldDB" id="A0A9P6DPQ8"/>
<dbReference type="GO" id="GO:0004416">
    <property type="term" value="F:hydroxyacylglutathione hydrolase activity"/>
    <property type="evidence" value="ECO:0007669"/>
    <property type="project" value="UniProtKB-EC"/>
</dbReference>
<protein>
    <recommendedName>
        <fullName evidence="5">hydroxyacylglutathione hydrolase</fullName>
        <ecNumber evidence="5">3.1.2.6</ecNumber>
    </recommendedName>
    <alternativeName>
        <fullName evidence="9">Glyoxalase II</fullName>
    </alternativeName>
</protein>
<dbReference type="OrthoDB" id="515692at2759"/>
<dbReference type="GO" id="GO:0019243">
    <property type="term" value="P:methylglyoxal catabolic process to D-lactate via S-lactoyl-glutathione"/>
    <property type="evidence" value="ECO:0007669"/>
    <property type="project" value="InterPro"/>
</dbReference>
<proteinExistence type="inferred from homology"/>
<evidence type="ECO:0000256" key="1">
    <source>
        <dbReference type="ARBA" id="ARBA00001623"/>
    </source>
</evidence>
<evidence type="ECO:0000256" key="5">
    <source>
        <dbReference type="ARBA" id="ARBA00011917"/>
    </source>
</evidence>
<evidence type="ECO:0000313" key="11">
    <source>
        <dbReference type="EMBL" id="KAF9505855.1"/>
    </source>
</evidence>
<dbReference type="Gene3D" id="3.60.15.10">
    <property type="entry name" value="Ribonuclease Z/Hydroxyacylglutathione hydrolase-like"/>
    <property type="match status" value="1"/>
</dbReference>
<comment type="pathway">
    <text evidence="3">Secondary metabolite metabolism; methylglyoxal degradation; (R)-lactate from methylglyoxal: step 2/2.</text>
</comment>
<dbReference type="InterPro" id="IPR036866">
    <property type="entry name" value="RibonucZ/Hydroxyglut_hydro"/>
</dbReference>
<evidence type="ECO:0000259" key="10">
    <source>
        <dbReference type="SMART" id="SM00849"/>
    </source>
</evidence>
<evidence type="ECO:0000313" key="12">
    <source>
        <dbReference type="Proteomes" id="UP000886523"/>
    </source>
</evidence>
<evidence type="ECO:0000256" key="9">
    <source>
        <dbReference type="ARBA" id="ARBA00031044"/>
    </source>
</evidence>
<comment type="cofactor">
    <cofactor evidence="2">
        <name>Zn(2+)</name>
        <dbReference type="ChEBI" id="CHEBI:29105"/>
    </cofactor>
</comment>
<dbReference type="InterPro" id="IPR001279">
    <property type="entry name" value="Metallo-B-lactamas"/>
</dbReference>
<keyword evidence="7" id="KW-0378">Hydrolase</keyword>
<accession>A0A9P6DPQ8</accession>
<dbReference type="HAMAP" id="MF_01374">
    <property type="entry name" value="Glyoxalase_2"/>
    <property type="match status" value="1"/>
</dbReference>
<dbReference type="GO" id="GO:0046872">
    <property type="term" value="F:metal ion binding"/>
    <property type="evidence" value="ECO:0007669"/>
    <property type="project" value="UniProtKB-KW"/>
</dbReference>
<evidence type="ECO:0000256" key="3">
    <source>
        <dbReference type="ARBA" id="ARBA00004963"/>
    </source>
</evidence>
<sequence>MRVIPVPVRSDNYAYLLIDDSTKKAAAIDPYDTNKVAEAAEAAGVQLEAVITTHHHADHSGGNEEFVKAYPGVAVYGGSYMIPALTREIKDKDEFPFGSIYECDSICFYVEDKKTGQRGVFTGDTLFMAGCGRFFEGTATEMHKALLYLGSLPDDTIVYNGHEYTSSSVAFGAHIDPENAAIKKLQAMAEEEKVTTGKTTIGDEKQWNVFMRLDTVPVQKATGLTDPVRVMDKLREMKNSFRS</sequence>
<dbReference type="EMBL" id="MU129134">
    <property type="protein sequence ID" value="KAF9505855.1"/>
    <property type="molecule type" value="Genomic_DNA"/>
</dbReference>
<dbReference type="Pfam" id="PF00753">
    <property type="entry name" value="Lactamase_B"/>
    <property type="match status" value="1"/>
</dbReference>
<dbReference type="PANTHER" id="PTHR11935">
    <property type="entry name" value="BETA LACTAMASE DOMAIN"/>
    <property type="match status" value="1"/>
</dbReference>
<organism evidence="11 12">
    <name type="scientific">Hydnum rufescens UP504</name>
    <dbReference type="NCBI Taxonomy" id="1448309"/>
    <lineage>
        <taxon>Eukaryota</taxon>
        <taxon>Fungi</taxon>
        <taxon>Dikarya</taxon>
        <taxon>Basidiomycota</taxon>
        <taxon>Agaricomycotina</taxon>
        <taxon>Agaricomycetes</taxon>
        <taxon>Cantharellales</taxon>
        <taxon>Hydnaceae</taxon>
        <taxon>Hydnum</taxon>
    </lineage>
</organism>
<dbReference type="CDD" id="cd07723">
    <property type="entry name" value="hydroxyacylglutathione_hydrolase_MBL-fold"/>
    <property type="match status" value="1"/>
</dbReference>
<dbReference type="SMART" id="SM00849">
    <property type="entry name" value="Lactamase_B"/>
    <property type="match status" value="1"/>
</dbReference>
<evidence type="ECO:0000256" key="6">
    <source>
        <dbReference type="ARBA" id="ARBA00022723"/>
    </source>
</evidence>
<evidence type="ECO:0000256" key="8">
    <source>
        <dbReference type="ARBA" id="ARBA00022833"/>
    </source>
</evidence>
<dbReference type="Proteomes" id="UP000886523">
    <property type="component" value="Unassembled WGS sequence"/>
</dbReference>
<evidence type="ECO:0000256" key="7">
    <source>
        <dbReference type="ARBA" id="ARBA00022801"/>
    </source>
</evidence>
<reference evidence="11" key="1">
    <citation type="journal article" date="2020" name="Nat. Commun.">
        <title>Large-scale genome sequencing of mycorrhizal fungi provides insights into the early evolution of symbiotic traits.</title>
        <authorList>
            <person name="Miyauchi S."/>
            <person name="Kiss E."/>
            <person name="Kuo A."/>
            <person name="Drula E."/>
            <person name="Kohler A."/>
            <person name="Sanchez-Garcia M."/>
            <person name="Morin E."/>
            <person name="Andreopoulos B."/>
            <person name="Barry K.W."/>
            <person name="Bonito G."/>
            <person name="Buee M."/>
            <person name="Carver A."/>
            <person name="Chen C."/>
            <person name="Cichocki N."/>
            <person name="Clum A."/>
            <person name="Culley D."/>
            <person name="Crous P.W."/>
            <person name="Fauchery L."/>
            <person name="Girlanda M."/>
            <person name="Hayes R.D."/>
            <person name="Keri Z."/>
            <person name="LaButti K."/>
            <person name="Lipzen A."/>
            <person name="Lombard V."/>
            <person name="Magnuson J."/>
            <person name="Maillard F."/>
            <person name="Murat C."/>
            <person name="Nolan M."/>
            <person name="Ohm R.A."/>
            <person name="Pangilinan J."/>
            <person name="Pereira M.F."/>
            <person name="Perotto S."/>
            <person name="Peter M."/>
            <person name="Pfister S."/>
            <person name="Riley R."/>
            <person name="Sitrit Y."/>
            <person name="Stielow J.B."/>
            <person name="Szollosi G."/>
            <person name="Zifcakova L."/>
            <person name="Stursova M."/>
            <person name="Spatafora J.W."/>
            <person name="Tedersoo L."/>
            <person name="Vaario L.M."/>
            <person name="Yamada A."/>
            <person name="Yan M."/>
            <person name="Wang P."/>
            <person name="Xu J."/>
            <person name="Bruns T."/>
            <person name="Baldrian P."/>
            <person name="Vilgalys R."/>
            <person name="Dunand C."/>
            <person name="Henrissat B."/>
            <person name="Grigoriev I.V."/>
            <person name="Hibbett D."/>
            <person name="Nagy L.G."/>
            <person name="Martin F.M."/>
        </authorList>
    </citation>
    <scope>NUCLEOTIDE SEQUENCE</scope>
    <source>
        <strain evidence="11">UP504</strain>
    </source>
</reference>
<keyword evidence="8" id="KW-0862">Zinc</keyword>
<dbReference type="InterPro" id="IPR032282">
    <property type="entry name" value="HAGH_C"/>
</dbReference>
<comment type="caution">
    <text evidence="11">The sequence shown here is derived from an EMBL/GenBank/DDBJ whole genome shotgun (WGS) entry which is preliminary data.</text>
</comment>
<comment type="catalytic activity">
    <reaction evidence="1">
        <text>an S-(2-hydroxyacyl)glutathione + H2O = a 2-hydroxy carboxylate + glutathione + H(+)</text>
        <dbReference type="Rhea" id="RHEA:21864"/>
        <dbReference type="ChEBI" id="CHEBI:15377"/>
        <dbReference type="ChEBI" id="CHEBI:15378"/>
        <dbReference type="ChEBI" id="CHEBI:57925"/>
        <dbReference type="ChEBI" id="CHEBI:58896"/>
        <dbReference type="ChEBI" id="CHEBI:71261"/>
        <dbReference type="EC" id="3.1.2.6"/>
    </reaction>
</comment>
<keyword evidence="6" id="KW-0479">Metal-binding</keyword>
<gene>
    <name evidence="11" type="ORF">BS47DRAFT_1374234</name>
</gene>
<evidence type="ECO:0000256" key="4">
    <source>
        <dbReference type="ARBA" id="ARBA00006759"/>
    </source>
</evidence>
<dbReference type="Pfam" id="PF16123">
    <property type="entry name" value="HAGH_C"/>
    <property type="match status" value="1"/>
</dbReference>
<keyword evidence="12" id="KW-1185">Reference proteome</keyword>
<dbReference type="InterPro" id="IPR017782">
    <property type="entry name" value="Hydroxyacylglutathione_Hdrlase"/>
</dbReference>